<dbReference type="RefSeq" id="WP_226578009.1">
    <property type="nucleotide sequence ID" value="NZ_BLAY01000022.1"/>
</dbReference>
<evidence type="ECO:0000256" key="6">
    <source>
        <dbReference type="ARBA" id="ARBA00023136"/>
    </source>
</evidence>
<evidence type="ECO:0000256" key="3">
    <source>
        <dbReference type="ARBA" id="ARBA00022475"/>
    </source>
</evidence>
<keyword evidence="5 7" id="KW-1133">Transmembrane helix</keyword>
<keyword evidence="9" id="KW-1185">Reference proteome</keyword>
<dbReference type="PANTHER" id="PTHR32063:SF4">
    <property type="entry name" value="SLR6043 PROTEIN"/>
    <property type="match status" value="1"/>
</dbReference>
<evidence type="ECO:0000313" key="8">
    <source>
        <dbReference type="EMBL" id="GET37098.1"/>
    </source>
</evidence>
<dbReference type="AlphaFoldDB" id="A0AAV3X4T4"/>
<dbReference type="GO" id="GO:0008324">
    <property type="term" value="F:monoatomic cation transmembrane transporter activity"/>
    <property type="evidence" value="ECO:0007669"/>
    <property type="project" value="InterPro"/>
</dbReference>
<dbReference type="PRINTS" id="PR00702">
    <property type="entry name" value="ACRIFLAVINRP"/>
</dbReference>
<dbReference type="Gene3D" id="3.30.2090.10">
    <property type="entry name" value="Multidrug efflux transporter AcrB TolC docking domain, DN and DC subdomains"/>
    <property type="match status" value="2"/>
</dbReference>
<dbReference type="PANTHER" id="PTHR32063">
    <property type="match status" value="1"/>
</dbReference>
<evidence type="ECO:0000256" key="7">
    <source>
        <dbReference type="SAM" id="Phobius"/>
    </source>
</evidence>
<dbReference type="EMBL" id="BLAY01000022">
    <property type="protein sequence ID" value="GET37098.1"/>
    <property type="molecule type" value="Genomic_DNA"/>
</dbReference>
<dbReference type="GO" id="GO:0005886">
    <property type="term" value="C:plasma membrane"/>
    <property type="evidence" value="ECO:0007669"/>
    <property type="project" value="UniProtKB-SubCell"/>
</dbReference>
<keyword evidence="3" id="KW-1003">Cell membrane</keyword>
<comment type="caution">
    <text evidence="8">The sequence shown here is derived from an EMBL/GenBank/DDBJ whole genome shotgun (WGS) entry which is preliminary data.</text>
</comment>
<evidence type="ECO:0000256" key="4">
    <source>
        <dbReference type="ARBA" id="ARBA00022692"/>
    </source>
</evidence>
<feature type="transmembrane region" description="Helical" evidence="7">
    <location>
        <begin position="496"/>
        <end position="519"/>
    </location>
</feature>
<comment type="subcellular location">
    <subcellularLocation>
        <location evidence="1">Cell membrane</location>
        <topology evidence="1">Multi-pass membrane protein</topology>
    </subcellularLocation>
</comment>
<dbReference type="Proteomes" id="UP001050975">
    <property type="component" value="Unassembled WGS sequence"/>
</dbReference>
<dbReference type="Gene3D" id="1.20.1640.10">
    <property type="entry name" value="Multidrug efflux transporter AcrB transmembrane domain"/>
    <property type="match status" value="2"/>
</dbReference>
<evidence type="ECO:0000256" key="5">
    <source>
        <dbReference type="ARBA" id="ARBA00022989"/>
    </source>
</evidence>
<evidence type="ECO:0000256" key="2">
    <source>
        <dbReference type="ARBA" id="ARBA00022448"/>
    </source>
</evidence>
<keyword evidence="4 7" id="KW-0812">Transmembrane</keyword>
<dbReference type="InterPro" id="IPR027463">
    <property type="entry name" value="AcrB_DN_DC_subdom"/>
</dbReference>
<protein>
    <submittedName>
        <fullName evidence="8">Heavy metal efflux pump, CzcA family protein</fullName>
    </submittedName>
</protein>
<feature type="transmembrane region" description="Helical" evidence="7">
    <location>
        <begin position="882"/>
        <end position="901"/>
    </location>
</feature>
<feature type="transmembrane region" description="Helical" evidence="7">
    <location>
        <begin position="361"/>
        <end position="379"/>
    </location>
</feature>
<dbReference type="InterPro" id="IPR004763">
    <property type="entry name" value="CusA-like"/>
</dbReference>
<evidence type="ECO:0000313" key="9">
    <source>
        <dbReference type="Proteomes" id="UP001050975"/>
    </source>
</evidence>
<feature type="transmembrane region" description="Helical" evidence="7">
    <location>
        <begin position="1011"/>
        <end position="1035"/>
    </location>
</feature>
<feature type="transmembrane region" description="Helical" evidence="7">
    <location>
        <begin position="12"/>
        <end position="31"/>
    </location>
</feature>
<dbReference type="Gene3D" id="3.30.70.1320">
    <property type="entry name" value="Multidrug efflux transporter AcrB pore domain like"/>
    <property type="match status" value="1"/>
</dbReference>
<evidence type="ECO:0000256" key="1">
    <source>
        <dbReference type="ARBA" id="ARBA00004651"/>
    </source>
</evidence>
<sequence length="1060" mass="114980">MLSHIVRWVIDRRWLVVLATVIVSLWTFYVIPQMPLDVLPAFAPPQVEIQTEAPGLAPEEVESLVTLPIESAINGTPGVTAVRSSSAAGISAVRVIFNWGTEIYQARQLVTERLQQAISKLPPGVETPQISPTTSPIGLVVQYAFTVEEDENPQSKIGVPRQDPGNEPKSKIDLMEVRRIVDWQVTNRLLAVPGVSQVLVFGGDIRQYQVLVDPEKLKAFNITLEQVVNATQAANVNAPGGYFITPDTEKLIRGIGRIESIEDLKKSTIVARNGVPVRLQDIADVEIGAAIKRGDGSFNGKPAIILMVNKQPLADTPTVSRAVEKAMTEIKAALPQGIKVITTFRQDSYIASSVENVRSSLIQGSIIAAVILVPFLMNWRTLAVCLLDFFLTLLFGLLALSWLGVGLNTMTLGGLAVAIGTAIDDAIVYGENTYRRLRENKTSENPLHPLEIIFEGSQEVRDSLIGATLIGIIVFSPIFTLPGVEGRIFTPMGISYLVVVVISSLESLLVSPALCAILLPNVKVTKREPWLARFCKHIYGFCLNLSMGNPLLIVATATSLTIAAIVMIPSFGRAFLPEFQEQTMVNTLTLYPGVSLEATTKAGYVVEDALKDDRRFKFIQTRAGRAAGDADAAGVNIAHVDIELSKEGMKNREKTLEKLREEFDKIPGAAPNVGGFISHRMDEVLSGVRSAIAVKIFGPNLEELRKIGQAVEAQMKAVNGVVDLLLEPQIPVPQIQIKFDRDAASRYGHTVGNLANIIETALNGKVVSQVLENQQSFDLLVWLKPDARQNMETIRNLLIDTPDGQKIPLGNVASIGDGKGPNTINRENVSRLIVVSANAKGRDLRSIVNEIEAKVKHVQIPAGYFIQYAGQFEAEERASRNIIVFSIIAFIAITLLMYLSVKSIASTAMIMINLPIGLVGGVIAVALSGGVISVASLVGFVSLFGVATRNGLLLVDNYNSKHAEGMPLKEIIIKGSMERLNAILMTALTSALGLAPMVIQGGPGQELLQPLSIVVFGGLFTSTAITLVVLPALYAKFGKYLFPKQTKQAVAQEEQFFMHM</sequence>
<feature type="transmembrane region" description="Helical" evidence="7">
    <location>
        <begin position="921"/>
        <end position="944"/>
    </location>
</feature>
<feature type="transmembrane region" description="Helical" evidence="7">
    <location>
        <begin position="464"/>
        <end position="484"/>
    </location>
</feature>
<accession>A0AAV3X4T4</accession>
<dbReference type="GO" id="GO:0042910">
    <property type="term" value="F:xenobiotic transmembrane transporter activity"/>
    <property type="evidence" value="ECO:0007669"/>
    <property type="project" value="TreeGrafter"/>
</dbReference>
<organism evidence="8 9">
    <name type="scientific">Microseira wollei NIES-4236</name>
    <dbReference type="NCBI Taxonomy" id="2530354"/>
    <lineage>
        <taxon>Bacteria</taxon>
        <taxon>Bacillati</taxon>
        <taxon>Cyanobacteriota</taxon>
        <taxon>Cyanophyceae</taxon>
        <taxon>Oscillatoriophycideae</taxon>
        <taxon>Aerosakkonematales</taxon>
        <taxon>Aerosakkonemataceae</taxon>
        <taxon>Microseira</taxon>
    </lineage>
</organism>
<dbReference type="NCBIfam" id="TIGR00914">
    <property type="entry name" value="2A0601"/>
    <property type="match status" value="1"/>
</dbReference>
<name>A0AAV3X4T4_9CYAN</name>
<dbReference type="Pfam" id="PF00873">
    <property type="entry name" value="ACR_tran"/>
    <property type="match status" value="1"/>
</dbReference>
<dbReference type="SUPFAM" id="SSF82866">
    <property type="entry name" value="Multidrug efflux transporter AcrB transmembrane domain"/>
    <property type="match status" value="2"/>
</dbReference>
<feature type="transmembrane region" description="Helical" evidence="7">
    <location>
        <begin position="386"/>
        <end position="405"/>
    </location>
</feature>
<gene>
    <name evidence="8" type="ORF">MiSe_18510</name>
</gene>
<dbReference type="Gene3D" id="3.30.70.1440">
    <property type="entry name" value="Multidrug efflux transporter AcrB pore domain"/>
    <property type="match status" value="1"/>
</dbReference>
<keyword evidence="2" id="KW-0813">Transport</keyword>
<dbReference type="SUPFAM" id="SSF82714">
    <property type="entry name" value="Multidrug efflux transporter AcrB TolC docking domain, DN and DC subdomains"/>
    <property type="match status" value="2"/>
</dbReference>
<dbReference type="Gene3D" id="3.30.70.1430">
    <property type="entry name" value="Multidrug efflux transporter AcrB pore domain"/>
    <property type="match status" value="2"/>
</dbReference>
<feature type="transmembrane region" description="Helical" evidence="7">
    <location>
        <begin position="551"/>
        <end position="576"/>
    </location>
</feature>
<reference evidence="8" key="1">
    <citation type="submission" date="2019-10" db="EMBL/GenBank/DDBJ databases">
        <title>Draft genome sequece of Microseira wollei NIES-4236.</title>
        <authorList>
            <person name="Yamaguchi H."/>
            <person name="Suzuki S."/>
            <person name="Kawachi M."/>
        </authorList>
    </citation>
    <scope>NUCLEOTIDE SEQUENCE</scope>
    <source>
        <strain evidence="8">NIES-4236</strain>
    </source>
</reference>
<feature type="transmembrane region" description="Helical" evidence="7">
    <location>
        <begin position="980"/>
        <end position="999"/>
    </location>
</feature>
<dbReference type="SUPFAM" id="SSF82693">
    <property type="entry name" value="Multidrug efflux transporter AcrB pore domain, PN1, PN2, PC1 and PC2 subdomains"/>
    <property type="match status" value="2"/>
</dbReference>
<keyword evidence="6 7" id="KW-0472">Membrane</keyword>
<proteinExistence type="predicted"/>
<dbReference type="InterPro" id="IPR001036">
    <property type="entry name" value="Acrflvin-R"/>
</dbReference>